<gene>
    <name evidence="2" type="ORF">FBZ96_103376</name>
</gene>
<feature type="transmembrane region" description="Helical" evidence="1">
    <location>
        <begin position="404"/>
        <end position="423"/>
    </location>
</feature>
<proteinExistence type="predicted"/>
<reference evidence="2 3" key="1">
    <citation type="submission" date="2019-06" db="EMBL/GenBank/DDBJ databases">
        <title>Genomic Encyclopedia of Type Strains, Phase IV (KMG-V): Genome sequencing to study the core and pangenomes of soil and plant-associated prokaryotes.</title>
        <authorList>
            <person name="Whitman W."/>
        </authorList>
    </citation>
    <scope>NUCLEOTIDE SEQUENCE [LARGE SCALE GENOMIC DNA]</scope>
    <source>
        <strain evidence="2 3">BR 510</strain>
    </source>
</reference>
<comment type="caution">
    <text evidence="2">The sequence shown here is derived from an EMBL/GenBank/DDBJ whole genome shotgun (WGS) entry which is preliminary data.</text>
</comment>
<feature type="transmembrane region" description="Helical" evidence="1">
    <location>
        <begin position="368"/>
        <end position="398"/>
    </location>
</feature>
<feature type="transmembrane region" description="Helical" evidence="1">
    <location>
        <begin position="293"/>
        <end position="316"/>
    </location>
</feature>
<organism evidence="2 3">
    <name type="scientific">Bradyrhizobium stylosanthis</name>
    <dbReference type="NCBI Taxonomy" id="1803665"/>
    <lineage>
        <taxon>Bacteria</taxon>
        <taxon>Pseudomonadati</taxon>
        <taxon>Pseudomonadota</taxon>
        <taxon>Alphaproteobacteria</taxon>
        <taxon>Hyphomicrobiales</taxon>
        <taxon>Nitrobacteraceae</taxon>
        <taxon>Bradyrhizobium</taxon>
    </lineage>
</organism>
<evidence type="ECO:0000313" key="2">
    <source>
        <dbReference type="EMBL" id="TWB01599.1"/>
    </source>
</evidence>
<sequence>MTSLASSADAGSAAASAPGSRWQTWLILVAAMLVMMSVSVDFAAEDSFGWDVRVNCLAVDAHAAGVDPYFVRNLKDTKLSYPYLPVTLDAFRPLCAGGYLVAHYKAIYLVLAVICALLLPGLGTAGCGWRDTVLRTVIVLGGFLGFDWVVATGNFEILGGLLMAAALALLLRPAQSAERSDASLAPQLTGAAVLGLVTAFKLVFLPILAALYFLPHPRRRKLLLIAVAVAAFALPVVISLAFYPDLFRSWISAITGQIPGQHSPASEVNQSLLLLASSLAGSIGLAGSKPIVIGLYALIAVTLVLAPFAVSVWRMFRRQAGTGKTALLSAFDDWLVNHPAAAMRITVLAMYALYLCTPRPKEYTFFQVALYAAVLIADLPAALMVAALAVAVFIPILASASVTAFMGGYGQLTLGLICFWILLPRAPQRA</sequence>
<keyword evidence="1" id="KW-0812">Transmembrane</keyword>
<dbReference type="AlphaFoldDB" id="A0A560DWV1"/>
<keyword evidence="1" id="KW-0472">Membrane</keyword>
<keyword evidence="3" id="KW-1185">Reference proteome</keyword>
<protein>
    <recommendedName>
        <fullName evidence="4">DUF2029 domain-containing protein</fullName>
    </recommendedName>
</protein>
<dbReference type="STRING" id="1803665.GCA_001641335_00260"/>
<name>A0A560DWV1_9BRAD</name>
<dbReference type="OrthoDB" id="8196044at2"/>
<evidence type="ECO:0000256" key="1">
    <source>
        <dbReference type="SAM" id="Phobius"/>
    </source>
</evidence>
<feature type="transmembrane region" description="Helical" evidence="1">
    <location>
        <begin position="25"/>
        <end position="44"/>
    </location>
</feature>
<dbReference type="RefSeq" id="WP_145660753.1">
    <property type="nucleotide sequence ID" value="NZ_VITK01000003.1"/>
</dbReference>
<feature type="transmembrane region" description="Helical" evidence="1">
    <location>
        <begin position="190"/>
        <end position="215"/>
    </location>
</feature>
<keyword evidence="1" id="KW-1133">Transmembrane helix</keyword>
<feature type="transmembrane region" description="Helical" evidence="1">
    <location>
        <begin position="222"/>
        <end position="243"/>
    </location>
</feature>
<accession>A0A560DWV1</accession>
<dbReference type="EMBL" id="VITK01000003">
    <property type="protein sequence ID" value="TWB01599.1"/>
    <property type="molecule type" value="Genomic_DNA"/>
</dbReference>
<evidence type="ECO:0008006" key="4">
    <source>
        <dbReference type="Google" id="ProtNLM"/>
    </source>
</evidence>
<feature type="transmembrane region" description="Helical" evidence="1">
    <location>
        <begin position="137"/>
        <end position="170"/>
    </location>
</feature>
<evidence type="ECO:0000313" key="3">
    <source>
        <dbReference type="Proteomes" id="UP000319949"/>
    </source>
</evidence>
<feature type="transmembrane region" description="Helical" evidence="1">
    <location>
        <begin position="106"/>
        <end position="125"/>
    </location>
</feature>
<dbReference type="Proteomes" id="UP000319949">
    <property type="component" value="Unassembled WGS sequence"/>
</dbReference>